<gene>
    <name evidence="1" type="ORF">CHX27_06895</name>
</gene>
<sequence length="62" mass="7178">MHGFAKRSLSLSKRRRAIRFIFLAVVLWKFCNAKKDIAAIAHPKVLTKYLIIFNTSCAKNNR</sequence>
<evidence type="ECO:0000313" key="1">
    <source>
        <dbReference type="EMBL" id="OYQ45090.1"/>
    </source>
</evidence>
<proteinExistence type="predicted"/>
<dbReference type="EMBL" id="NOXX01000187">
    <property type="protein sequence ID" value="OYQ45090.1"/>
    <property type="molecule type" value="Genomic_DNA"/>
</dbReference>
<protein>
    <submittedName>
        <fullName evidence="1">Uncharacterized protein</fullName>
    </submittedName>
</protein>
<name>A0A255ZWF7_9FLAO</name>
<dbReference type="AlphaFoldDB" id="A0A255ZWF7"/>
<evidence type="ECO:0000313" key="2">
    <source>
        <dbReference type="Proteomes" id="UP000216035"/>
    </source>
</evidence>
<accession>A0A255ZWF7</accession>
<organism evidence="1 2">
    <name type="scientific">Flavobacterium aurantiibacter</name>
    <dbReference type="NCBI Taxonomy" id="2023067"/>
    <lineage>
        <taxon>Bacteria</taxon>
        <taxon>Pseudomonadati</taxon>
        <taxon>Bacteroidota</taxon>
        <taxon>Flavobacteriia</taxon>
        <taxon>Flavobacteriales</taxon>
        <taxon>Flavobacteriaceae</taxon>
        <taxon>Flavobacterium</taxon>
    </lineage>
</organism>
<comment type="caution">
    <text evidence="1">The sequence shown here is derived from an EMBL/GenBank/DDBJ whole genome shotgun (WGS) entry which is preliminary data.</text>
</comment>
<keyword evidence="2" id="KW-1185">Reference proteome</keyword>
<dbReference type="Proteomes" id="UP000216035">
    <property type="component" value="Unassembled WGS sequence"/>
</dbReference>
<reference evidence="1 2" key="1">
    <citation type="submission" date="2017-07" db="EMBL/GenBank/DDBJ databases">
        <title>Flavobacterium cyanobacteriorum sp. nov., isolated from cyanobacterial aggregates in a eutrophic lake.</title>
        <authorList>
            <person name="Cai H."/>
        </authorList>
    </citation>
    <scope>NUCLEOTIDE SEQUENCE [LARGE SCALE GENOMIC DNA]</scope>
    <source>
        <strain evidence="1 2">TH167</strain>
    </source>
</reference>